<proteinExistence type="predicted"/>
<dbReference type="EMBL" id="JAZDUA010000056">
    <property type="protein sequence ID" value="KAK7870502.1"/>
    <property type="molecule type" value="Genomic_DNA"/>
</dbReference>
<protein>
    <submittedName>
        <fullName evidence="1">Uncharacterized protein</fullName>
    </submittedName>
</protein>
<evidence type="ECO:0000313" key="1">
    <source>
        <dbReference type="EMBL" id="KAK7870502.1"/>
    </source>
</evidence>
<comment type="caution">
    <text evidence="1">The sequence shown here is derived from an EMBL/GenBank/DDBJ whole genome shotgun (WGS) entry which is preliminary data.</text>
</comment>
<dbReference type="AlphaFoldDB" id="A0AAN9VZ77"/>
<organism evidence="1 2">
    <name type="scientific">Gryllus longicercus</name>
    <dbReference type="NCBI Taxonomy" id="2509291"/>
    <lineage>
        <taxon>Eukaryota</taxon>
        <taxon>Metazoa</taxon>
        <taxon>Ecdysozoa</taxon>
        <taxon>Arthropoda</taxon>
        <taxon>Hexapoda</taxon>
        <taxon>Insecta</taxon>
        <taxon>Pterygota</taxon>
        <taxon>Neoptera</taxon>
        <taxon>Polyneoptera</taxon>
        <taxon>Orthoptera</taxon>
        <taxon>Ensifera</taxon>
        <taxon>Gryllidea</taxon>
        <taxon>Grylloidea</taxon>
        <taxon>Gryllidae</taxon>
        <taxon>Gryllinae</taxon>
        <taxon>Gryllus</taxon>
    </lineage>
</organism>
<keyword evidence="2" id="KW-1185">Reference proteome</keyword>
<reference evidence="1 2" key="1">
    <citation type="submission" date="2024-03" db="EMBL/GenBank/DDBJ databases">
        <title>The genome assembly and annotation of the cricket Gryllus longicercus Weissman &amp; Gray.</title>
        <authorList>
            <person name="Szrajer S."/>
            <person name="Gray D."/>
            <person name="Ylla G."/>
        </authorList>
    </citation>
    <scope>NUCLEOTIDE SEQUENCE [LARGE SCALE GENOMIC DNA]</scope>
    <source>
        <strain evidence="1">DAG 2021-001</strain>
        <tissue evidence="1">Whole body minus gut</tissue>
    </source>
</reference>
<name>A0AAN9VZ77_9ORTH</name>
<gene>
    <name evidence="1" type="ORF">R5R35_002908</name>
</gene>
<dbReference type="Proteomes" id="UP001378592">
    <property type="component" value="Unassembled WGS sequence"/>
</dbReference>
<evidence type="ECO:0000313" key="2">
    <source>
        <dbReference type="Proteomes" id="UP001378592"/>
    </source>
</evidence>
<accession>A0AAN9VZ77</accession>
<sequence length="131" mass="15585">MGQRAPDEPRQGGRVTEILHIFKIMFTNITLINYFDDHLKTLYFRRKYIPSGRHNIARSVSTFRIPRRRRDGCHENSCNIRETTKQVTRNPLDYLKTRNAKISGMRASALEYEHSRPPTRRTRAVKRMQRL</sequence>